<evidence type="ECO:0000256" key="1">
    <source>
        <dbReference type="SAM" id="MobiDB-lite"/>
    </source>
</evidence>
<sequence>MAEQYSGLEVAPAEHTQQSPELVDRSANAPERTANGSPGLDKRLPLPASPDPEHPALSPGRADFKPRTSHEAPESNPPWSPRPDTYLSSGNETLKEHYTPRPISPTGSEKDRPQRRRRMLWIITGVIVFLVIAIAVGVGVGVGVTRHKSSSSSAASSSASNLPHGIFNDSSVAIVSLGDGDKRLMYQENTGNIREALYTASTKQWTSDINNIVAINAKNNTPLAALLVNSTGTPFAADTGPVVFLFYIAQNNVLASRQFISGAWTTRDNFSPTGSANATFDTAADTRALAVTSIANSTVSGGAYVFYVAQNGSAVVLNILPDVSVDGIVAYPGPILPKSLQGGNILALAAGITGSRPQVGVLTSNGTIYYNLYFSFFGNSSWTEPELQTILVPPLPPSEQIVYPTSLTLANAYPATSTQTAPVPTPTGTSAAYNETLIGDVDIAQVFVNNANSDSYTLFGFWVNGTDLAAYTTKNIGLSTQPQSRFPYSRLAGTTVGTSSNIYLYHQINGTFIAEDMYNLDGGFFTTTYFNISTS</sequence>
<keyword evidence="2" id="KW-0472">Membrane</keyword>
<keyword evidence="2" id="KW-1133">Transmembrane helix</keyword>
<name>A0ABR4AXN0_9LECA</name>
<accession>A0ABR4AXN0</accession>
<evidence type="ECO:0008006" key="5">
    <source>
        <dbReference type="Google" id="ProtNLM"/>
    </source>
</evidence>
<dbReference type="Proteomes" id="UP001590951">
    <property type="component" value="Unassembled WGS sequence"/>
</dbReference>
<dbReference type="Gene3D" id="2.120.10.70">
    <property type="entry name" value="Fucose-specific lectin"/>
    <property type="match status" value="1"/>
</dbReference>
<feature type="transmembrane region" description="Helical" evidence="2">
    <location>
        <begin position="120"/>
        <end position="144"/>
    </location>
</feature>
<feature type="region of interest" description="Disordered" evidence="1">
    <location>
        <begin position="1"/>
        <end position="114"/>
    </location>
</feature>
<proteinExistence type="predicted"/>
<comment type="caution">
    <text evidence="3">The sequence shown here is derived from an EMBL/GenBank/DDBJ whole genome shotgun (WGS) entry which is preliminary data.</text>
</comment>
<evidence type="ECO:0000313" key="3">
    <source>
        <dbReference type="EMBL" id="KAL2049682.1"/>
    </source>
</evidence>
<keyword evidence="4" id="KW-1185">Reference proteome</keyword>
<gene>
    <name evidence="3" type="ORF">ABVK25_010023</name>
</gene>
<dbReference type="EMBL" id="JBHFEH010000059">
    <property type="protein sequence ID" value="KAL2049682.1"/>
    <property type="molecule type" value="Genomic_DNA"/>
</dbReference>
<dbReference type="SUPFAM" id="SSF89372">
    <property type="entry name" value="Fucose-specific lectin"/>
    <property type="match status" value="1"/>
</dbReference>
<keyword evidence="2" id="KW-0812">Transmembrane</keyword>
<evidence type="ECO:0000256" key="2">
    <source>
        <dbReference type="SAM" id="Phobius"/>
    </source>
</evidence>
<reference evidence="3 4" key="1">
    <citation type="submission" date="2024-09" db="EMBL/GenBank/DDBJ databases">
        <title>Rethinking Asexuality: The Enigmatic Case of Functional Sexual Genes in Lepraria (Stereocaulaceae).</title>
        <authorList>
            <person name="Doellman M."/>
            <person name="Sun Y."/>
            <person name="Barcenas-Pena A."/>
            <person name="Lumbsch H.T."/>
            <person name="Grewe F."/>
        </authorList>
    </citation>
    <scope>NUCLEOTIDE SEQUENCE [LARGE SCALE GENOMIC DNA]</scope>
    <source>
        <strain evidence="3 4">Grewe 0041</strain>
    </source>
</reference>
<feature type="compositionally biased region" description="Basic and acidic residues" evidence="1">
    <location>
        <begin position="62"/>
        <end position="73"/>
    </location>
</feature>
<organism evidence="3 4">
    <name type="scientific">Lepraria finkii</name>
    <dbReference type="NCBI Taxonomy" id="1340010"/>
    <lineage>
        <taxon>Eukaryota</taxon>
        <taxon>Fungi</taxon>
        <taxon>Dikarya</taxon>
        <taxon>Ascomycota</taxon>
        <taxon>Pezizomycotina</taxon>
        <taxon>Lecanoromycetes</taxon>
        <taxon>OSLEUM clade</taxon>
        <taxon>Lecanoromycetidae</taxon>
        <taxon>Lecanorales</taxon>
        <taxon>Lecanorineae</taxon>
        <taxon>Stereocaulaceae</taxon>
        <taxon>Lepraria</taxon>
    </lineage>
</organism>
<evidence type="ECO:0000313" key="4">
    <source>
        <dbReference type="Proteomes" id="UP001590951"/>
    </source>
</evidence>
<protein>
    <recommendedName>
        <fullName evidence="5">Fucose-specific lectin</fullName>
    </recommendedName>
</protein>